<reference evidence="2 3" key="1">
    <citation type="submission" date="2013-11" db="EMBL/GenBank/DDBJ databases">
        <title>Genome sequencing of Stegodyphus mimosarum.</title>
        <authorList>
            <person name="Bechsgaard J."/>
        </authorList>
    </citation>
    <scope>NUCLEOTIDE SEQUENCE [LARGE SCALE GENOMIC DNA]</scope>
</reference>
<feature type="transmembrane region" description="Helical" evidence="1">
    <location>
        <begin position="51"/>
        <end position="70"/>
    </location>
</feature>
<dbReference type="OrthoDB" id="6620462at2759"/>
<dbReference type="Proteomes" id="UP000054359">
    <property type="component" value="Unassembled WGS sequence"/>
</dbReference>
<keyword evidence="1" id="KW-1133">Transmembrane helix</keyword>
<keyword evidence="1" id="KW-0472">Membrane</keyword>
<feature type="non-terminal residue" evidence="2">
    <location>
        <position position="99"/>
    </location>
</feature>
<name>A0A087SZJ5_STEMI</name>
<keyword evidence="1" id="KW-0812">Transmembrane</keyword>
<proteinExistence type="predicted"/>
<evidence type="ECO:0000313" key="2">
    <source>
        <dbReference type="EMBL" id="KFM58284.1"/>
    </source>
</evidence>
<accession>A0A087SZJ5</accession>
<keyword evidence="3" id="KW-1185">Reference proteome</keyword>
<evidence type="ECO:0000256" key="1">
    <source>
        <dbReference type="SAM" id="Phobius"/>
    </source>
</evidence>
<protein>
    <submittedName>
        <fullName evidence="2">Uncharacterized protein</fullName>
    </submittedName>
</protein>
<evidence type="ECO:0000313" key="3">
    <source>
        <dbReference type="Proteomes" id="UP000054359"/>
    </source>
</evidence>
<feature type="transmembrane region" description="Helical" evidence="1">
    <location>
        <begin position="76"/>
        <end position="93"/>
    </location>
</feature>
<gene>
    <name evidence="2" type="ORF">X975_19661</name>
</gene>
<sequence>MGFSAVAVIKSKYCSKINVEQEIRVAVSSLILALKNFEEISKYHPIDFFPFFFNINNIIFLCISSIYTYMSLRLRMFSFLCLIIIISIQLYLMKCCDLL</sequence>
<dbReference type="AlphaFoldDB" id="A0A087SZJ5"/>
<organism evidence="2 3">
    <name type="scientific">Stegodyphus mimosarum</name>
    <name type="common">African social velvet spider</name>
    <dbReference type="NCBI Taxonomy" id="407821"/>
    <lineage>
        <taxon>Eukaryota</taxon>
        <taxon>Metazoa</taxon>
        <taxon>Ecdysozoa</taxon>
        <taxon>Arthropoda</taxon>
        <taxon>Chelicerata</taxon>
        <taxon>Arachnida</taxon>
        <taxon>Araneae</taxon>
        <taxon>Araneomorphae</taxon>
        <taxon>Entelegynae</taxon>
        <taxon>Eresoidea</taxon>
        <taxon>Eresidae</taxon>
        <taxon>Stegodyphus</taxon>
    </lineage>
</organism>
<dbReference type="EMBL" id="KK112690">
    <property type="protein sequence ID" value="KFM58284.1"/>
    <property type="molecule type" value="Genomic_DNA"/>
</dbReference>